<keyword evidence="2 6" id="KW-0812">Transmembrane</keyword>
<feature type="transmembrane region" description="Helical" evidence="6">
    <location>
        <begin position="191"/>
        <end position="210"/>
    </location>
</feature>
<feature type="transmembrane region" description="Helical" evidence="6">
    <location>
        <begin position="123"/>
        <end position="141"/>
    </location>
</feature>
<keyword evidence="8" id="KW-1185">Reference proteome</keyword>
<evidence type="ECO:0000313" key="7">
    <source>
        <dbReference type="EMBL" id="EEP28405.1"/>
    </source>
</evidence>
<dbReference type="Proteomes" id="UP000003494">
    <property type="component" value="Unassembled WGS sequence"/>
</dbReference>
<comment type="caution">
    <text evidence="7">The sequence shown here is derived from an EMBL/GenBank/DDBJ whole genome shotgun (WGS) entry which is preliminary data.</text>
</comment>
<dbReference type="PANTHER" id="PTHR30474">
    <property type="entry name" value="CELL CYCLE PROTEIN"/>
    <property type="match status" value="1"/>
</dbReference>
<dbReference type="InterPro" id="IPR001182">
    <property type="entry name" value="FtsW/RodA"/>
</dbReference>
<sequence length="451" mass="50229">MGYIVASISRFSLGLMMVLYTIEAFRSLLMDTRSQEARRLFNRQTILIYLTLINGVIVLYVQQFDYKILLASLAELGIITAAMILYKYIYSGASYSLVNHMCMFLTIGFLMLVRLKFSLAKKQLMFCAIALIFSAMIPVLFERFRFFKTIKWFYAIIGLGMLSVVTLLGNRTFGANLSISVAGITIQPSELVKIFFVFFVASMLQVLPLEDRDPFRIHIHRPDFKIVFITSCVAAAHVLVLVGAKDLGSASIFFLCYLAMLYVATRKPGYFILGLGAFALAALVGYRLFPHVQQRVEAWQNPVKSFDGSGFQMSQSLFAIASGGWFGSGLGQGMPDKIPVVTKDFIFAAICEEFGGIYALCLLLLCIAYFLAFMRISLRMRDPFYKIVACGLGVTYAIQVVLMIGGVIKFIPSTGVTLPLVSYGGSSLLSTILMIAVIQGLYCRQSDREHL</sequence>
<dbReference type="EMBL" id="ACIP02000002">
    <property type="protein sequence ID" value="EEP28405.1"/>
    <property type="molecule type" value="Genomic_DNA"/>
</dbReference>
<feature type="transmembrane region" description="Helical" evidence="6">
    <location>
        <begin position="247"/>
        <end position="263"/>
    </location>
</feature>
<dbReference type="GO" id="GO:0032153">
    <property type="term" value="C:cell division site"/>
    <property type="evidence" value="ECO:0007669"/>
    <property type="project" value="TreeGrafter"/>
</dbReference>
<feature type="transmembrane region" description="Helical" evidence="6">
    <location>
        <begin position="222"/>
        <end position="241"/>
    </location>
</feature>
<evidence type="ECO:0000256" key="2">
    <source>
        <dbReference type="ARBA" id="ARBA00022692"/>
    </source>
</evidence>
<evidence type="ECO:0000256" key="5">
    <source>
        <dbReference type="ARBA" id="ARBA00023136"/>
    </source>
</evidence>
<dbReference type="RefSeq" id="WP_006906223.1">
    <property type="nucleotide sequence ID" value="NZ_GG665866.1"/>
</dbReference>
<dbReference type="GO" id="GO:0005886">
    <property type="term" value="C:plasma membrane"/>
    <property type="evidence" value="ECO:0007669"/>
    <property type="project" value="TreeGrafter"/>
</dbReference>
<dbReference type="STRING" id="626523.GCWU000342_01213"/>
<evidence type="ECO:0000256" key="3">
    <source>
        <dbReference type="ARBA" id="ARBA00022960"/>
    </source>
</evidence>
<evidence type="ECO:0000256" key="1">
    <source>
        <dbReference type="ARBA" id="ARBA00004141"/>
    </source>
</evidence>
<feature type="transmembrane region" description="Helical" evidence="6">
    <location>
        <begin position="420"/>
        <end position="442"/>
    </location>
</feature>
<evidence type="ECO:0000313" key="8">
    <source>
        <dbReference type="Proteomes" id="UP000003494"/>
    </source>
</evidence>
<dbReference type="GO" id="GO:0015648">
    <property type="term" value="F:lipid-linked peptidoglycan transporter activity"/>
    <property type="evidence" value="ECO:0007669"/>
    <property type="project" value="TreeGrafter"/>
</dbReference>
<feature type="transmembrane region" description="Helical" evidence="6">
    <location>
        <begin position="345"/>
        <end position="372"/>
    </location>
</feature>
<evidence type="ECO:0000256" key="6">
    <source>
        <dbReference type="SAM" id="Phobius"/>
    </source>
</evidence>
<gene>
    <name evidence="7" type="ORF">GCWU000342_01213</name>
</gene>
<accession>C4GBB2</accession>
<keyword evidence="4 6" id="KW-1133">Transmembrane helix</keyword>
<feature type="transmembrane region" description="Helical" evidence="6">
    <location>
        <begin position="384"/>
        <end position="408"/>
    </location>
</feature>
<feature type="transmembrane region" description="Helical" evidence="6">
    <location>
        <begin position="97"/>
        <end position="117"/>
    </location>
</feature>
<keyword evidence="3" id="KW-0133">Cell shape</keyword>
<feature type="transmembrane region" description="Helical" evidence="6">
    <location>
        <begin position="6"/>
        <end position="25"/>
    </location>
</feature>
<name>C4GBB2_9FIRM</name>
<evidence type="ECO:0000256" key="4">
    <source>
        <dbReference type="ARBA" id="ARBA00022989"/>
    </source>
</evidence>
<protein>
    <submittedName>
        <fullName evidence="7">Cell cycle protein, FtsW/RodA/SpoVE family</fullName>
    </submittedName>
</protein>
<dbReference type="PANTHER" id="PTHR30474:SF3">
    <property type="entry name" value="PEPTIDOGLYCAN GLYCOSYLTRANSFERASE RODA"/>
    <property type="match status" value="1"/>
</dbReference>
<dbReference type="HOGENOM" id="CLU_029243_3_0_9"/>
<feature type="transmembrane region" description="Helical" evidence="6">
    <location>
        <begin position="270"/>
        <end position="289"/>
    </location>
</feature>
<feature type="transmembrane region" description="Helical" evidence="6">
    <location>
        <begin position="68"/>
        <end position="90"/>
    </location>
</feature>
<dbReference type="Pfam" id="PF01098">
    <property type="entry name" value="FTSW_RODA_SPOVE"/>
    <property type="match status" value="1"/>
</dbReference>
<dbReference type="GO" id="GO:0008360">
    <property type="term" value="P:regulation of cell shape"/>
    <property type="evidence" value="ECO:0007669"/>
    <property type="project" value="UniProtKB-KW"/>
</dbReference>
<dbReference type="eggNOG" id="COG0772">
    <property type="taxonomic scope" value="Bacteria"/>
</dbReference>
<dbReference type="GO" id="GO:0051301">
    <property type="term" value="P:cell division"/>
    <property type="evidence" value="ECO:0007669"/>
    <property type="project" value="InterPro"/>
</dbReference>
<feature type="transmembrane region" description="Helical" evidence="6">
    <location>
        <begin position="153"/>
        <end position="171"/>
    </location>
</feature>
<reference evidence="7" key="1">
    <citation type="submission" date="2009-04" db="EMBL/GenBank/DDBJ databases">
        <authorList>
            <person name="Weinstock G."/>
            <person name="Sodergren E."/>
            <person name="Clifton S."/>
            <person name="Fulton L."/>
            <person name="Fulton B."/>
            <person name="Courtney L."/>
            <person name="Fronick C."/>
            <person name="Harrison M."/>
            <person name="Strong C."/>
            <person name="Farmer C."/>
            <person name="Delahaunty K."/>
            <person name="Markovic C."/>
            <person name="Hall O."/>
            <person name="Minx P."/>
            <person name="Tomlinson C."/>
            <person name="Mitreva M."/>
            <person name="Nelson J."/>
            <person name="Hou S."/>
            <person name="Wollam A."/>
            <person name="Pepin K.H."/>
            <person name="Johnson M."/>
            <person name="Bhonagiri V."/>
            <person name="Nash W.E."/>
            <person name="Warren W."/>
            <person name="Chinwalla A."/>
            <person name="Mardis E.R."/>
            <person name="Wilson R.K."/>
        </authorList>
    </citation>
    <scope>NUCLEOTIDE SEQUENCE [LARGE SCALE GENOMIC DNA]</scope>
    <source>
        <strain evidence="7">DSM 14600</strain>
    </source>
</reference>
<dbReference type="AlphaFoldDB" id="C4GBB2"/>
<comment type="subcellular location">
    <subcellularLocation>
        <location evidence="1">Membrane</location>
        <topology evidence="1">Multi-pass membrane protein</topology>
    </subcellularLocation>
</comment>
<keyword evidence="5 6" id="KW-0472">Membrane</keyword>
<proteinExistence type="predicted"/>
<organism evidence="7 8">
    <name type="scientific">Shuttleworthella satelles DSM 14600</name>
    <dbReference type="NCBI Taxonomy" id="626523"/>
    <lineage>
        <taxon>Bacteria</taxon>
        <taxon>Bacillati</taxon>
        <taxon>Bacillota</taxon>
        <taxon>Clostridia</taxon>
        <taxon>Lachnospirales</taxon>
        <taxon>Lachnospiraceae</taxon>
        <taxon>Shuttleworthella</taxon>
    </lineage>
</organism>
<feature type="transmembrane region" description="Helical" evidence="6">
    <location>
        <begin position="46"/>
        <end position="62"/>
    </location>
</feature>